<dbReference type="PANTHER" id="PTHR47256:SF1">
    <property type="entry name" value="ZN(II)2CYS6 TRANSCRIPTION FACTOR (EUROFUNG)"/>
    <property type="match status" value="1"/>
</dbReference>
<dbReference type="CDD" id="cd00067">
    <property type="entry name" value="GAL4"/>
    <property type="match status" value="1"/>
</dbReference>
<dbReference type="Pfam" id="PF04082">
    <property type="entry name" value="Fungal_trans"/>
    <property type="match status" value="1"/>
</dbReference>
<dbReference type="InterPro" id="IPR007219">
    <property type="entry name" value="XnlR_reg_dom"/>
</dbReference>
<protein>
    <recommendedName>
        <fullName evidence="4">Zn(2)-C6 fungal-type domain-containing protein</fullName>
    </recommendedName>
</protein>
<organism evidence="5 6">
    <name type="scientific">Ustilaginoidea virens</name>
    <name type="common">Rice false smut fungus</name>
    <name type="synonym">Villosiclava virens</name>
    <dbReference type="NCBI Taxonomy" id="1159556"/>
    <lineage>
        <taxon>Eukaryota</taxon>
        <taxon>Fungi</taxon>
        <taxon>Dikarya</taxon>
        <taxon>Ascomycota</taxon>
        <taxon>Pezizomycotina</taxon>
        <taxon>Sordariomycetes</taxon>
        <taxon>Hypocreomycetidae</taxon>
        <taxon>Hypocreales</taxon>
        <taxon>Clavicipitaceae</taxon>
        <taxon>Ustilaginoidea</taxon>
    </lineage>
</organism>
<dbReference type="Proteomes" id="UP000027002">
    <property type="component" value="Chromosome 7"/>
</dbReference>
<dbReference type="Gene3D" id="4.10.240.10">
    <property type="entry name" value="Zn(2)-C6 fungal-type DNA-binding domain"/>
    <property type="match status" value="1"/>
</dbReference>
<dbReference type="CDD" id="cd12148">
    <property type="entry name" value="fungal_TF_MHR"/>
    <property type="match status" value="1"/>
</dbReference>
<dbReference type="KEGG" id="uvi:66068492"/>
<reference evidence="5" key="1">
    <citation type="submission" date="2020-03" db="EMBL/GenBank/DDBJ databases">
        <title>A mixture of massive structural variations and highly conserved coding sequences in Ustilaginoidea virens genome.</title>
        <authorList>
            <person name="Zhang K."/>
            <person name="Zhao Z."/>
            <person name="Zhang Z."/>
            <person name="Li Y."/>
            <person name="Hsiang T."/>
            <person name="Sun W."/>
        </authorList>
    </citation>
    <scope>NUCLEOTIDE SEQUENCE</scope>
    <source>
        <strain evidence="5">UV-8b</strain>
    </source>
</reference>
<gene>
    <name evidence="5" type="ORF">UV8b_07715</name>
</gene>
<keyword evidence="2" id="KW-0539">Nucleus</keyword>
<name>A0A8E5HYE5_USTVR</name>
<dbReference type="PROSITE" id="PS00463">
    <property type="entry name" value="ZN2_CY6_FUNGAL_1"/>
    <property type="match status" value="1"/>
</dbReference>
<dbReference type="GO" id="GO:0008270">
    <property type="term" value="F:zinc ion binding"/>
    <property type="evidence" value="ECO:0007669"/>
    <property type="project" value="InterPro"/>
</dbReference>
<dbReference type="EMBL" id="CP072759">
    <property type="protein sequence ID" value="QUC23474.1"/>
    <property type="molecule type" value="Genomic_DNA"/>
</dbReference>
<feature type="region of interest" description="Disordered" evidence="3">
    <location>
        <begin position="1"/>
        <end position="43"/>
    </location>
</feature>
<dbReference type="RefSeq" id="XP_043001147.1">
    <property type="nucleotide sequence ID" value="XM_043145212.1"/>
</dbReference>
<proteinExistence type="predicted"/>
<dbReference type="OrthoDB" id="426882at2759"/>
<evidence type="ECO:0000256" key="3">
    <source>
        <dbReference type="SAM" id="MobiDB-lite"/>
    </source>
</evidence>
<dbReference type="Pfam" id="PF00172">
    <property type="entry name" value="Zn_clus"/>
    <property type="match status" value="1"/>
</dbReference>
<evidence type="ECO:0000256" key="2">
    <source>
        <dbReference type="ARBA" id="ARBA00023242"/>
    </source>
</evidence>
<dbReference type="InterPro" id="IPR001138">
    <property type="entry name" value="Zn2Cys6_DnaBD"/>
</dbReference>
<evidence type="ECO:0000256" key="1">
    <source>
        <dbReference type="ARBA" id="ARBA00022723"/>
    </source>
</evidence>
<dbReference type="GO" id="GO:0000981">
    <property type="term" value="F:DNA-binding transcription factor activity, RNA polymerase II-specific"/>
    <property type="evidence" value="ECO:0007669"/>
    <property type="project" value="InterPro"/>
</dbReference>
<evidence type="ECO:0000259" key="4">
    <source>
        <dbReference type="PROSITE" id="PS50048"/>
    </source>
</evidence>
<sequence length="739" mass="83316">MTSASPPPGTRDSEGQIQSRLRQLAPAPKRRDAASPPESSSSSVAGQVSIACEACRKRKAKCDGGLPSCYFCQKRRLACVYREAPKVQLKKMLTELQRSSAALDIVRAMQSRNDGDAMEIFRRIREGVDPDTILRQLRAGDLLLQLHVVPETRLRYEFPHLTQLPDHLQSFDNPYLKSQLFEWTWTDSAPGTVATSSQSSSDDRNSSQVQYLIPYRAATLIEPTIDQLHLSQWTTVSKDDSLLRDILRAYFLFEYPYFSIFHKDVFLDDMLSGQGPSCSPLLVNAVLASGCHCLESIPDRSESWNPRNLTSRFTKEAKRLWEQDVSEETLLTKLQASVLIHALHISSGLDKIGSEYLLQAVTIAFHLELFESPDCVPDLKLQHARDFTAWCFFWWQSVVCYAYRQFPLFRNPPKSLLPDPFEKPAWYGEILVRYPLSPLLVPLQNPQTQKARLQLGILINRACLKLFPDDSEGNTPPYNRRAVVLDLITGFESWHSALPEALGPQNIVFPSQFRVHLHYFNILSELYLVLSAEAEADHTPPQGRRPKPIGLTYAEACYETLLRLYFLRHSFAIPDIMLAQFLTIFAMTAVHHLDAIRNANAADDSHSNDTSSAMPPARDLNSLRSAIALAGKGLSDQGRSYYLAQTMSYILISRLQPEDASLVRTSAGVKQEDDLSRQMRALYIQSQYPIETTHIMSFRGRKCMDKLVKEYAEVTIDEGDSAEAPDPNPGDGDSPIKSE</sequence>
<evidence type="ECO:0000313" key="6">
    <source>
        <dbReference type="Proteomes" id="UP000027002"/>
    </source>
</evidence>
<keyword evidence="1" id="KW-0479">Metal-binding</keyword>
<dbReference type="InterPro" id="IPR036864">
    <property type="entry name" value="Zn2-C6_fun-type_DNA-bd_sf"/>
</dbReference>
<feature type="region of interest" description="Disordered" evidence="3">
    <location>
        <begin position="716"/>
        <end position="739"/>
    </location>
</feature>
<dbReference type="SUPFAM" id="SSF57701">
    <property type="entry name" value="Zn2/Cys6 DNA-binding domain"/>
    <property type="match status" value="1"/>
</dbReference>
<dbReference type="SMART" id="SM00066">
    <property type="entry name" value="GAL4"/>
    <property type="match status" value="1"/>
</dbReference>
<dbReference type="InterPro" id="IPR053187">
    <property type="entry name" value="Notoamide_regulator"/>
</dbReference>
<dbReference type="PANTHER" id="PTHR47256">
    <property type="entry name" value="ZN(II)2CYS6 TRANSCRIPTION FACTOR (EUROFUNG)-RELATED"/>
    <property type="match status" value="1"/>
</dbReference>
<dbReference type="PROSITE" id="PS50048">
    <property type="entry name" value="ZN2_CY6_FUNGAL_2"/>
    <property type="match status" value="1"/>
</dbReference>
<accession>A0A8E5HYE5</accession>
<dbReference type="GO" id="GO:0003677">
    <property type="term" value="F:DNA binding"/>
    <property type="evidence" value="ECO:0007669"/>
    <property type="project" value="InterPro"/>
</dbReference>
<dbReference type="AlphaFoldDB" id="A0A8E5HYE5"/>
<feature type="domain" description="Zn(2)-C6 fungal-type" evidence="4">
    <location>
        <begin position="51"/>
        <end position="81"/>
    </location>
</feature>
<dbReference type="GeneID" id="66068492"/>
<keyword evidence="6" id="KW-1185">Reference proteome</keyword>
<dbReference type="GO" id="GO:0006351">
    <property type="term" value="P:DNA-templated transcription"/>
    <property type="evidence" value="ECO:0007669"/>
    <property type="project" value="InterPro"/>
</dbReference>
<evidence type="ECO:0000313" key="5">
    <source>
        <dbReference type="EMBL" id="QUC23474.1"/>
    </source>
</evidence>